<dbReference type="Proteomes" id="UP001146793">
    <property type="component" value="Unassembled WGS sequence"/>
</dbReference>
<protein>
    <submittedName>
        <fullName evidence="2">DNA-directed RNA polymerase i subunit rpa34</fullName>
    </submittedName>
</protein>
<dbReference type="GO" id="GO:0005634">
    <property type="term" value="C:nucleus"/>
    <property type="evidence" value="ECO:0007669"/>
    <property type="project" value="TreeGrafter"/>
</dbReference>
<dbReference type="AlphaFoldDB" id="A0AAV7Z3N4"/>
<feature type="compositionally biased region" description="Basic and acidic residues" evidence="1">
    <location>
        <begin position="10"/>
        <end position="21"/>
    </location>
</feature>
<feature type="compositionally biased region" description="Basic and acidic residues" evidence="1">
    <location>
        <begin position="379"/>
        <end position="410"/>
    </location>
</feature>
<accession>A0AAV7Z3N4</accession>
<dbReference type="GO" id="GO:0000428">
    <property type="term" value="C:DNA-directed RNA polymerase complex"/>
    <property type="evidence" value="ECO:0007669"/>
    <property type="project" value="UniProtKB-KW"/>
</dbReference>
<name>A0AAV7Z3N4_9EUKA</name>
<dbReference type="PANTHER" id="PTHR14304">
    <property type="entry name" value="CELL DIVISION CYCLE AND APOPTOSIS REGULATOR PROTEIN"/>
    <property type="match status" value="1"/>
</dbReference>
<organism evidence="2 3">
    <name type="scientific">Anaeramoeba flamelloides</name>
    <dbReference type="NCBI Taxonomy" id="1746091"/>
    <lineage>
        <taxon>Eukaryota</taxon>
        <taxon>Metamonada</taxon>
        <taxon>Anaeramoebidae</taxon>
        <taxon>Anaeramoeba</taxon>
    </lineage>
</organism>
<proteinExistence type="predicted"/>
<feature type="region of interest" description="Disordered" evidence="1">
    <location>
        <begin position="1"/>
        <end position="23"/>
    </location>
</feature>
<dbReference type="InterPro" id="IPR025224">
    <property type="entry name" value="CCAR1/CCAR2"/>
</dbReference>
<sequence length="444" mass="53428">MVFSWLRSSKRSDSQENHETQNKQVGLNRLKKEQKLKKKKIKQFSTLTFLPLLDEITNTPNVMNSEIMDQLINKFYSEVVENNSPQMKIDNSEGTLLTTFFSKKFLNILETNPNLLLSDLKYFWNDNNDETILLKLLSNINYLLQDLKYLLILFQLSFYPSIIELYESLCKIKIGYQEIEPKQSKEKKPEKKHKNEKEKEMIINSNRDQEKGLTKKVLKLCNILSLLIEKTVNDRESITFFIKNNYISQLTELLFQTPTKPKNYLLGEWVHQNTQNLLTKMVRGKQRNQILSYFIDKEFYEKFIQELNNLINNYQFNLFCTCFSLLIDILNQNNEEGDKFRKKFNQIQGWESLDLLFYQILLLELKQVELLERYDGNEEKNYEKDTEEKDKEKEIEEKEIEEKEKEKNSEKEEENSEKEEQETQEKKKEKEKEKEKEKKKKRRR</sequence>
<feature type="compositionally biased region" description="Acidic residues" evidence="1">
    <location>
        <begin position="411"/>
        <end position="420"/>
    </location>
</feature>
<dbReference type="EMBL" id="JANTQA010000036">
    <property type="protein sequence ID" value="KAJ3436703.1"/>
    <property type="molecule type" value="Genomic_DNA"/>
</dbReference>
<dbReference type="PANTHER" id="PTHR14304:SF11">
    <property type="entry name" value="SAP DOMAIN-CONTAINING PROTEIN"/>
    <property type="match status" value="1"/>
</dbReference>
<evidence type="ECO:0000313" key="3">
    <source>
        <dbReference type="Proteomes" id="UP001146793"/>
    </source>
</evidence>
<reference evidence="2" key="1">
    <citation type="submission" date="2022-08" db="EMBL/GenBank/DDBJ databases">
        <title>Novel sulphate-reducing endosymbionts in the free-living metamonad Anaeramoeba.</title>
        <authorList>
            <person name="Jerlstrom-Hultqvist J."/>
            <person name="Cepicka I."/>
            <person name="Gallot-Lavallee L."/>
            <person name="Salas-Leiva D."/>
            <person name="Curtis B.A."/>
            <person name="Zahonova K."/>
            <person name="Pipaliya S."/>
            <person name="Dacks J."/>
            <person name="Roger A.J."/>
        </authorList>
    </citation>
    <scope>NUCLEOTIDE SEQUENCE</scope>
    <source>
        <strain evidence="2">Busselton2</strain>
    </source>
</reference>
<dbReference type="GO" id="GO:0006355">
    <property type="term" value="P:regulation of DNA-templated transcription"/>
    <property type="evidence" value="ECO:0007669"/>
    <property type="project" value="InterPro"/>
</dbReference>
<evidence type="ECO:0000313" key="2">
    <source>
        <dbReference type="EMBL" id="KAJ3436703.1"/>
    </source>
</evidence>
<keyword evidence="2" id="KW-0804">Transcription</keyword>
<feature type="compositionally biased region" description="Basic and acidic residues" evidence="1">
    <location>
        <begin position="421"/>
        <end position="436"/>
    </location>
</feature>
<comment type="caution">
    <text evidence="2">The sequence shown here is derived from an EMBL/GenBank/DDBJ whole genome shotgun (WGS) entry which is preliminary data.</text>
</comment>
<gene>
    <name evidence="2" type="ORF">M0812_18767</name>
</gene>
<keyword evidence="2" id="KW-0240">DNA-directed RNA polymerase</keyword>
<feature type="region of interest" description="Disordered" evidence="1">
    <location>
        <begin position="379"/>
        <end position="444"/>
    </location>
</feature>
<evidence type="ECO:0000256" key="1">
    <source>
        <dbReference type="SAM" id="MobiDB-lite"/>
    </source>
</evidence>